<dbReference type="InterPro" id="IPR016024">
    <property type="entry name" value="ARM-type_fold"/>
</dbReference>
<proteinExistence type="predicted"/>
<dbReference type="PANTHER" id="PTHR20938">
    <property type="entry name" value="INTEGRATOR COMPLEX SUBUNIT 4"/>
    <property type="match status" value="1"/>
</dbReference>
<dbReference type="PANTHER" id="PTHR20938:SF0">
    <property type="entry name" value="INTEGRATOR COMPLEX SUBUNIT 4"/>
    <property type="match status" value="1"/>
</dbReference>
<evidence type="ECO:0000256" key="1">
    <source>
        <dbReference type="ARBA" id="ARBA00004123"/>
    </source>
</evidence>
<evidence type="ECO:0000256" key="2">
    <source>
        <dbReference type="ARBA" id="ARBA00023242"/>
    </source>
</evidence>
<evidence type="ECO:0000256" key="3">
    <source>
        <dbReference type="SAM" id="MobiDB-lite"/>
    </source>
</evidence>
<comment type="subcellular location">
    <subcellularLocation>
        <location evidence="1">Nucleus</location>
    </subcellularLocation>
</comment>
<dbReference type="Gene3D" id="1.25.10.10">
    <property type="entry name" value="Leucine-rich Repeat Variant"/>
    <property type="match status" value="2"/>
</dbReference>
<accession>A0A914CX35</accession>
<reference evidence="6" key="1">
    <citation type="submission" date="2022-11" db="UniProtKB">
        <authorList>
            <consortium name="WormBaseParasite"/>
        </authorList>
    </citation>
    <scope>IDENTIFICATION</scope>
</reference>
<dbReference type="WBParaSite" id="ACRNAN_scaffold158.g21708.t1">
    <property type="protein sequence ID" value="ACRNAN_scaffold158.g21708.t1"/>
    <property type="gene ID" value="ACRNAN_scaffold158.g21708"/>
</dbReference>
<dbReference type="AlphaFoldDB" id="A0A914CX35"/>
<dbReference type="InterPro" id="IPR057412">
    <property type="entry name" value="INTS4_C"/>
</dbReference>
<evidence type="ECO:0000313" key="5">
    <source>
        <dbReference type="Proteomes" id="UP000887540"/>
    </source>
</evidence>
<protein>
    <submittedName>
        <fullName evidence="6">Integrator complex subunit 4</fullName>
    </submittedName>
</protein>
<keyword evidence="5" id="KW-1185">Reference proteome</keyword>
<sequence>MPKDLKFTRKRERSEEITSSDSSLFDFKNEGPSTYQPPLKQFKVSASGKVHFHKKLVEKDGVQVLRDAVKFSNDKQKIKLLLREFTTDYLNLLNDSGQEESVELILKLLNTTKFVEIAEICIRSLYSIIERSGIKDVLWRKLSPGFDENLFHFQGALDSNLLALFELAVAKKIFDPAQTNLALQVSEKNLRNSGPSGRIAAIRFLIRLTLNENIPNLEKLSELEQELRVMCDDRDPRVRTAAIEGLELMCDGKSCLSIESYQRITELCSNSDINVRLIALRIILKFAQHYPEHRVESVKKFTLRLHDDAFTVVCQAMNDLDTQVRAEAARILGCFTQVSEPFLLQTLDKKLTPKMKVLNDGSTAAQTDEWSTGKKLGEDVPMEREEEEVQSLIPIQACGAFVTALEDEFMAVREAAVYSLGKLAVNRPTFANATIDHLADMFNDEIAQIRLDAIHALTPLVIHGVLGQEQLNTILTGLDDAASDNRMALHELLSRSHLADAACVKQCVQILLRTLGRFPTDRESTYRCLASIGLKHAHLVQTLAVELLGVTPVFDMQEQSIEDEIYLAKLVLVLNAASKQPVICSLTPPYVKKHYRFLRCASPHLIPKIKEYEQSIISESSVGASSSMIDLKVQSLLDNAYKRMVEAHISAGISEKSALFKLILRDLEAYQTIEEEIAVPARFLHDLCNVMNLFDIVNTGIRSGDEITTIFNIIQQAHRKIGWIESQYHGVDKKILAALRECTLFLNLIQVAILIDHIPNGQKQAPKFVQEEILAVENRFKKLDSKPSDFTTKLIHWLNEKLSETVQNGSNLEEKKDFLSGHGIIAQLTGAYIPAPETLPSLRKISMKSVQVIDPNKDVQAEKIVKFVSGLPTGVELNCMLHNLTAEDLEKFRIKIEYPDETIAYYRPRSTEFITLSNRLVRVQTTVLISAQLWAEASEIQLCCGVLLSSPQGISIGANEYTKENFFVPLPDADEPTQFNKISVKIHPVNRM</sequence>
<evidence type="ECO:0000259" key="4">
    <source>
        <dbReference type="Pfam" id="PF25458"/>
    </source>
</evidence>
<feature type="compositionally biased region" description="Basic and acidic residues" evidence="3">
    <location>
        <begin position="1"/>
        <end position="16"/>
    </location>
</feature>
<dbReference type="Pfam" id="PF25458">
    <property type="entry name" value="INTS4_C"/>
    <property type="match status" value="1"/>
</dbReference>
<dbReference type="InterPro" id="IPR011989">
    <property type="entry name" value="ARM-like"/>
</dbReference>
<keyword evidence="2" id="KW-0539">Nucleus</keyword>
<feature type="region of interest" description="Disordered" evidence="3">
    <location>
        <begin position="1"/>
        <end position="29"/>
    </location>
</feature>
<dbReference type="SUPFAM" id="SSF48371">
    <property type="entry name" value="ARM repeat"/>
    <property type="match status" value="1"/>
</dbReference>
<name>A0A914CX35_9BILA</name>
<dbReference type="GO" id="GO:0016180">
    <property type="term" value="P:snRNA processing"/>
    <property type="evidence" value="ECO:0007669"/>
    <property type="project" value="TreeGrafter"/>
</dbReference>
<feature type="domain" description="Integrator complex subunit 4/Protein SIEL C-terminal Ig-like" evidence="4">
    <location>
        <begin position="852"/>
        <end position="970"/>
    </location>
</feature>
<organism evidence="5 6">
    <name type="scientific">Acrobeloides nanus</name>
    <dbReference type="NCBI Taxonomy" id="290746"/>
    <lineage>
        <taxon>Eukaryota</taxon>
        <taxon>Metazoa</taxon>
        <taxon>Ecdysozoa</taxon>
        <taxon>Nematoda</taxon>
        <taxon>Chromadorea</taxon>
        <taxon>Rhabditida</taxon>
        <taxon>Tylenchina</taxon>
        <taxon>Cephalobomorpha</taxon>
        <taxon>Cephaloboidea</taxon>
        <taxon>Cephalobidae</taxon>
        <taxon>Acrobeloides</taxon>
    </lineage>
</organism>
<dbReference type="GO" id="GO:0032039">
    <property type="term" value="C:integrator complex"/>
    <property type="evidence" value="ECO:0007669"/>
    <property type="project" value="TreeGrafter"/>
</dbReference>
<dbReference type="Proteomes" id="UP000887540">
    <property type="component" value="Unplaced"/>
</dbReference>
<evidence type="ECO:0000313" key="6">
    <source>
        <dbReference type="WBParaSite" id="ACRNAN_scaffold158.g21708.t1"/>
    </source>
</evidence>